<evidence type="ECO:0000313" key="3">
    <source>
        <dbReference type="Proteomes" id="UP000305948"/>
    </source>
</evidence>
<dbReference type="EMBL" id="ML213507">
    <property type="protein sequence ID" value="TFK53357.1"/>
    <property type="molecule type" value="Genomic_DNA"/>
</dbReference>
<evidence type="ECO:0000259" key="1">
    <source>
        <dbReference type="Pfam" id="PF12697"/>
    </source>
</evidence>
<dbReference type="Gene3D" id="3.40.50.1820">
    <property type="entry name" value="alpha/beta hydrolase"/>
    <property type="match status" value="1"/>
</dbReference>
<dbReference type="InterPro" id="IPR050266">
    <property type="entry name" value="AB_hydrolase_sf"/>
</dbReference>
<dbReference type="OrthoDB" id="94039at2759"/>
<dbReference type="Pfam" id="PF12697">
    <property type="entry name" value="Abhydrolase_6"/>
    <property type="match status" value="1"/>
</dbReference>
<dbReference type="GO" id="GO:0016020">
    <property type="term" value="C:membrane"/>
    <property type="evidence" value="ECO:0007669"/>
    <property type="project" value="TreeGrafter"/>
</dbReference>
<keyword evidence="2" id="KW-0378">Hydrolase</keyword>
<organism evidence="2 3">
    <name type="scientific">Heliocybe sulcata</name>
    <dbReference type="NCBI Taxonomy" id="5364"/>
    <lineage>
        <taxon>Eukaryota</taxon>
        <taxon>Fungi</taxon>
        <taxon>Dikarya</taxon>
        <taxon>Basidiomycota</taxon>
        <taxon>Agaricomycotina</taxon>
        <taxon>Agaricomycetes</taxon>
        <taxon>Gloeophyllales</taxon>
        <taxon>Gloeophyllaceae</taxon>
        <taxon>Heliocybe</taxon>
    </lineage>
</organism>
<evidence type="ECO:0000313" key="2">
    <source>
        <dbReference type="EMBL" id="TFK53357.1"/>
    </source>
</evidence>
<proteinExistence type="predicted"/>
<dbReference type="GO" id="GO:0016787">
    <property type="term" value="F:hydrolase activity"/>
    <property type="evidence" value="ECO:0007669"/>
    <property type="project" value="UniProtKB-KW"/>
</dbReference>
<dbReference type="AlphaFoldDB" id="A0A5C3N945"/>
<sequence length="344" mass="39103">MLQEEVVYTPAPSCAYPFKVAAKRYWLPQFDVNGQDPDALTLILLHSTSFHKETWEPTLECLFGLLVAQTKLKVREAWAIDCPNHGVSAVLNQELLQRPEYTKKFSCETYARAAHEFLTAGPVDFRPRKLVGIGHSLGGVAMTFLQCISKATSINFCSVILVEPMLSPEGKQPLAQLRERLVRSARARVFFWPTREEALSFYRRGMERRAREQKARPWHPKVMKLYVDYGIRPCEHGFTLACSREEEVGMYEDNEGSTKPVKCLDKACKRLPVHLILGEIDDYIPKSVQEALTRPSSGRTFTSKSVIPKAGHLIPQEVPEELAMQIFDILISYPPEPQRAKSRL</sequence>
<dbReference type="InterPro" id="IPR000073">
    <property type="entry name" value="AB_hydrolase_1"/>
</dbReference>
<dbReference type="STRING" id="5364.A0A5C3N945"/>
<protein>
    <submittedName>
        <fullName evidence="2">Alpha/beta-hydrolase</fullName>
    </submittedName>
</protein>
<dbReference type="InterPro" id="IPR029058">
    <property type="entry name" value="AB_hydrolase_fold"/>
</dbReference>
<reference evidence="2 3" key="1">
    <citation type="journal article" date="2019" name="Nat. Ecol. Evol.">
        <title>Megaphylogeny resolves global patterns of mushroom evolution.</title>
        <authorList>
            <person name="Varga T."/>
            <person name="Krizsan K."/>
            <person name="Foldi C."/>
            <person name="Dima B."/>
            <person name="Sanchez-Garcia M."/>
            <person name="Sanchez-Ramirez S."/>
            <person name="Szollosi G.J."/>
            <person name="Szarkandi J.G."/>
            <person name="Papp V."/>
            <person name="Albert L."/>
            <person name="Andreopoulos W."/>
            <person name="Angelini C."/>
            <person name="Antonin V."/>
            <person name="Barry K.W."/>
            <person name="Bougher N.L."/>
            <person name="Buchanan P."/>
            <person name="Buyck B."/>
            <person name="Bense V."/>
            <person name="Catcheside P."/>
            <person name="Chovatia M."/>
            <person name="Cooper J."/>
            <person name="Damon W."/>
            <person name="Desjardin D."/>
            <person name="Finy P."/>
            <person name="Geml J."/>
            <person name="Haridas S."/>
            <person name="Hughes K."/>
            <person name="Justo A."/>
            <person name="Karasinski D."/>
            <person name="Kautmanova I."/>
            <person name="Kiss B."/>
            <person name="Kocsube S."/>
            <person name="Kotiranta H."/>
            <person name="LaButti K.M."/>
            <person name="Lechner B.E."/>
            <person name="Liimatainen K."/>
            <person name="Lipzen A."/>
            <person name="Lukacs Z."/>
            <person name="Mihaltcheva S."/>
            <person name="Morgado L.N."/>
            <person name="Niskanen T."/>
            <person name="Noordeloos M.E."/>
            <person name="Ohm R.A."/>
            <person name="Ortiz-Santana B."/>
            <person name="Ovrebo C."/>
            <person name="Racz N."/>
            <person name="Riley R."/>
            <person name="Savchenko A."/>
            <person name="Shiryaev A."/>
            <person name="Soop K."/>
            <person name="Spirin V."/>
            <person name="Szebenyi C."/>
            <person name="Tomsovsky M."/>
            <person name="Tulloss R.E."/>
            <person name="Uehling J."/>
            <person name="Grigoriev I.V."/>
            <person name="Vagvolgyi C."/>
            <person name="Papp T."/>
            <person name="Martin F.M."/>
            <person name="Miettinen O."/>
            <person name="Hibbett D.S."/>
            <person name="Nagy L.G."/>
        </authorList>
    </citation>
    <scope>NUCLEOTIDE SEQUENCE [LARGE SCALE GENOMIC DNA]</scope>
    <source>
        <strain evidence="2 3">OMC1185</strain>
    </source>
</reference>
<gene>
    <name evidence="2" type="ORF">OE88DRAFT_1655480</name>
</gene>
<feature type="domain" description="AB hydrolase-1" evidence="1">
    <location>
        <begin position="42"/>
        <end position="323"/>
    </location>
</feature>
<dbReference type="PANTHER" id="PTHR43798:SF33">
    <property type="entry name" value="HYDROLASE, PUTATIVE (AFU_ORTHOLOGUE AFUA_2G14860)-RELATED"/>
    <property type="match status" value="1"/>
</dbReference>
<accession>A0A5C3N945</accession>
<dbReference type="Proteomes" id="UP000305948">
    <property type="component" value="Unassembled WGS sequence"/>
</dbReference>
<name>A0A5C3N945_9AGAM</name>
<keyword evidence="3" id="KW-1185">Reference proteome</keyword>
<dbReference type="SUPFAM" id="SSF53474">
    <property type="entry name" value="alpha/beta-Hydrolases"/>
    <property type="match status" value="1"/>
</dbReference>
<dbReference type="PANTHER" id="PTHR43798">
    <property type="entry name" value="MONOACYLGLYCEROL LIPASE"/>
    <property type="match status" value="1"/>
</dbReference>